<sequence length="186" mass="21061">MNVYFAASTRNLSQNRTKFVKLLEVFKELGHVVLPSWIVEKLYSKESSDKRPQELVLDNTQLVQESDLVVIDLSTPSFGVGYLFGQALANHRPILCLYPETVSLESISEIVKGSTSSLVTLKSYSESNVRDIIRDYLAGMSLDSLRKFNFIASEEIMRFIEDGSVKEGKSKSEFLRDKILNELITK</sequence>
<accession>A0A136KGV9</accession>
<dbReference type="GO" id="GO:0009159">
    <property type="term" value="P:deoxyribonucleoside monophosphate catabolic process"/>
    <property type="evidence" value="ECO:0007669"/>
    <property type="project" value="TreeGrafter"/>
</dbReference>
<organism evidence="1 2">
    <name type="scientific">candidate division WS6 bacterium OLB21</name>
    <dbReference type="NCBI Taxonomy" id="1617427"/>
    <lineage>
        <taxon>Bacteria</taxon>
        <taxon>Candidatus Dojkabacteria</taxon>
    </lineage>
</organism>
<dbReference type="Gene3D" id="3.40.50.450">
    <property type="match status" value="1"/>
</dbReference>
<dbReference type="InterPro" id="IPR051239">
    <property type="entry name" value="2'-dNMP_N-hydrolase"/>
</dbReference>
<dbReference type="SUPFAM" id="SSF52309">
    <property type="entry name" value="N-(deoxy)ribosyltransferase-like"/>
    <property type="match status" value="1"/>
</dbReference>
<evidence type="ECO:0000313" key="1">
    <source>
        <dbReference type="EMBL" id="KXK08660.1"/>
    </source>
</evidence>
<proteinExistence type="predicted"/>
<dbReference type="GO" id="GO:0070694">
    <property type="term" value="F:5-hydroxymethyl-dUMP N-hydrolase activity"/>
    <property type="evidence" value="ECO:0007669"/>
    <property type="project" value="TreeGrafter"/>
</dbReference>
<name>A0A136KGV9_9BACT</name>
<dbReference type="STRING" id="1617427.UZ20_WS6002000759"/>
<dbReference type="Proteomes" id="UP000070449">
    <property type="component" value="Unassembled WGS sequence"/>
</dbReference>
<reference evidence="1 2" key="1">
    <citation type="submission" date="2015-02" db="EMBL/GenBank/DDBJ databases">
        <title>Improved understanding of the partial-nitritation anammox process through 23 genomes representing the majority of the microbial community.</title>
        <authorList>
            <person name="Speth D.R."/>
            <person name="In T Zandt M."/>
            <person name="Guerrero Cruz S."/>
            <person name="Jetten M.S."/>
            <person name="Dutilh B.E."/>
        </authorList>
    </citation>
    <scope>NUCLEOTIDE SEQUENCE [LARGE SCALE GENOMIC DNA]</scope>
    <source>
        <strain evidence="1">OLB21</strain>
    </source>
</reference>
<comment type="caution">
    <text evidence="1">The sequence shown here is derived from an EMBL/GenBank/DDBJ whole genome shotgun (WGS) entry which is preliminary data.</text>
</comment>
<dbReference type="PANTHER" id="PTHR15364:SF0">
    <property type="entry name" value="2'-DEOXYNUCLEOSIDE 5'-PHOSPHATE N-HYDROLASE 1"/>
    <property type="match status" value="1"/>
</dbReference>
<gene>
    <name evidence="1" type="ORF">UZ20_WS6002000759</name>
</gene>
<dbReference type="AlphaFoldDB" id="A0A136KGV9"/>
<evidence type="ECO:0008006" key="3">
    <source>
        <dbReference type="Google" id="ProtNLM"/>
    </source>
</evidence>
<dbReference type="EMBL" id="JYPD01000023">
    <property type="protein sequence ID" value="KXK08660.1"/>
    <property type="molecule type" value="Genomic_DNA"/>
</dbReference>
<evidence type="ECO:0000313" key="2">
    <source>
        <dbReference type="Proteomes" id="UP000070449"/>
    </source>
</evidence>
<dbReference type="PANTHER" id="PTHR15364">
    <property type="entry name" value="2'-DEOXYNUCLEOSIDE 5'-PHOSPHATE N-HYDROLASE 1"/>
    <property type="match status" value="1"/>
</dbReference>
<protein>
    <recommendedName>
        <fullName evidence="3">Nucleoside 2-deoxyribosyltransferase</fullName>
    </recommendedName>
</protein>